<accession>A0ACC3A3S3</accession>
<evidence type="ECO:0000313" key="1">
    <source>
        <dbReference type="EMBL" id="KAJ9654876.1"/>
    </source>
</evidence>
<protein>
    <submittedName>
        <fullName evidence="1">Uncharacterized protein</fullName>
    </submittedName>
</protein>
<dbReference type="Proteomes" id="UP001172386">
    <property type="component" value="Unassembled WGS sequence"/>
</dbReference>
<evidence type="ECO:0000313" key="2">
    <source>
        <dbReference type="Proteomes" id="UP001172386"/>
    </source>
</evidence>
<comment type="caution">
    <text evidence="1">The sequence shown here is derived from an EMBL/GenBank/DDBJ whole genome shotgun (WGS) entry which is preliminary data.</text>
</comment>
<name>A0ACC3A3S3_9EURO</name>
<proteinExistence type="predicted"/>
<gene>
    <name evidence="1" type="ORF">H2198_006149</name>
</gene>
<organism evidence="1 2">
    <name type="scientific">Neophaeococcomyces mojaviensis</name>
    <dbReference type="NCBI Taxonomy" id="3383035"/>
    <lineage>
        <taxon>Eukaryota</taxon>
        <taxon>Fungi</taxon>
        <taxon>Dikarya</taxon>
        <taxon>Ascomycota</taxon>
        <taxon>Pezizomycotina</taxon>
        <taxon>Eurotiomycetes</taxon>
        <taxon>Chaetothyriomycetidae</taxon>
        <taxon>Chaetothyriales</taxon>
        <taxon>Chaetothyriales incertae sedis</taxon>
        <taxon>Neophaeococcomyces</taxon>
    </lineage>
</organism>
<reference evidence="1" key="1">
    <citation type="submission" date="2022-10" db="EMBL/GenBank/DDBJ databases">
        <title>Culturing micro-colonial fungi from biological soil crusts in the Mojave desert and describing Neophaeococcomyces mojavensis, and introducing the new genera and species Taxawa tesnikishii.</title>
        <authorList>
            <person name="Kurbessoian T."/>
            <person name="Stajich J.E."/>
        </authorList>
    </citation>
    <scope>NUCLEOTIDE SEQUENCE</scope>
    <source>
        <strain evidence="1">JES_112</strain>
    </source>
</reference>
<dbReference type="EMBL" id="JAPDRQ010000110">
    <property type="protein sequence ID" value="KAJ9654876.1"/>
    <property type="molecule type" value="Genomic_DNA"/>
</dbReference>
<keyword evidence="2" id="KW-1185">Reference proteome</keyword>
<sequence length="640" mass="71522">MAFVPQTPLQKEVHYEGNESRVDDQSEDDSDVNHDGVKRTGSTDTKHDKVHEQEDNYTIEANTDYSLFSNPPNLANIRQQLFDLKAEMEMSDTDFEQYFPFVDNVWRKSRAGETQKDHDGITEIYCCRLKPSGQAKTPTSKPHVEGKQQRRKRKREEKTCSMAMKVTFIESPSKRVRITRAVGPDEKHTHDLDYMDANKRNSAIMDVARREAHRAFLPGSIFWKMQEEPEKMEEAGGKFMKVSDVRNVQYPWRQQNMTVELKAHAGYSQGRSGPRIRRLSGSAPATPQNGESTLHIPVGAPPPAPQQPSEPPVPSLPPGTLNYPELAKDFLRPYLPYIPKIATQQRPHITLTWATSLDSRIALLPGIQTAISGPETKAMTHFLRSQHDAILIGVKTAISDDPGLNCRLAGAGGYGGPQHAMQPRPIIIDPRARLHIHPNMRLLRMAAEGKARGPWVVVGPGHKLHPQAVQTLKLHGGEFLQINEIHPEYGLDWEALFSIFHREGIKSIMIEGGGKVLSELLKHRYAHCIDSIVITIAPTFMGKNGVEVAPDTHYEGNQPIQTRLTDVKWQPMGQSDMVLCAHLEQTRHQGLLPGIQEFSRQQAPPPPANGQYSTNGMAQGPPPSQPHPHTYGPPGPPRPP</sequence>